<dbReference type="GO" id="GO:0006508">
    <property type="term" value="P:proteolysis"/>
    <property type="evidence" value="ECO:0007669"/>
    <property type="project" value="UniProtKB-KW"/>
</dbReference>
<dbReference type="Gene3D" id="3.40.50.1820">
    <property type="entry name" value="alpha/beta hydrolase"/>
    <property type="match status" value="1"/>
</dbReference>
<dbReference type="PIRSF" id="PIRSF006431">
    <property type="entry name" value="Pept_S33"/>
    <property type="match status" value="1"/>
</dbReference>
<feature type="domain" description="AB hydrolase-1" evidence="11">
    <location>
        <begin position="35"/>
        <end position="301"/>
    </location>
</feature>
<dbReference type="InterPro" id="IPR005944">
    <property type="entry name" value="Pro_iminopeptidase"/>
</dbReference>
<dbReference type="AlphaFoldDB" id="A0A6G5Q7J7"/>
<evidence type="ECO:0000256" key="5">
    <source>
        <dbReference type="ARBA" id="ARBA00022490"/>
    </source>
</evidence>
<dbReference type="InterPro" id="IPR000073">
    <property type="entry name" value="AB_hydrolase_1"/>
</dbReference>
<evidence type="ECO:0000256" key="2">
    <source>
        <dbReference type="ARBA" id="ARBA00004496"/>
    </source>
</evidence>
<dbReference type="SUPFAM" id="SSF53474">
    <property type="entry name" value="alpha/beta-Hydrolases"/>
    <property type="match status" value="1"/>
</dbReference>
<accession>A0A6G5Q7J7</accession>
<reference evidence="12" key="1">
    <citation type="submission" date="2018-02" db="EMBL/GenBank/DDBJ databases">
        <title>Characterisation of the novel cold active proline iminopeptidase from psychrophilic yeast, Glaciozyma antarctica PI12.</title>
        <authorList>
            <person name="Kamaruddin S."/>
            <person name="Abdul Murad A.M."/>
            <person name="Abu Bakar F.D."/>
            <person name="Mahadi N.M."/>
        </authorList>
    </citation>
    <scope>NUCLEOTIDE SEQUENCE</scope>
</reference>
<evidence type="ECO:0000256" key="8">
    <source>
        <dbReference type="PIRNR" id="PIRNR006431"/>
    </source>
</evidence>
<name>A0A6G5Q7J7_9BASI</name>
<keyword evidence="5 8" id="KW-0963">Cytoplasm</keyword>
<evidence type="ECO:0000256" key="4">
    <source>
        <dbReference type="ARBA" id="ARBA00022438"/>
    </source>
</evidence>
<comment type="catalytic activity">
    <reaction evidence="1 8 10">
        <text>Release of N-terminal proline from a peptide.</text>
        <dbReference type="EC" id="3.4.11.5"/>
    </reaction>
</comment>
<organism evidence="12">
    <name type="scientific">Glaciozyma antarctica</name>
    <dbReference type="NCBI Taxonomy" id="105987"/>
    <lineage>
        <taxon>Eukaryota</taxon>
        <taxon>Fungi</taxon>
        <taxon>Dikarya</taxon>
        <taxon>Basidiomycota</taxon>
        <taxon>Pucciniomycotina</taxon>
        <taxon>Microbotryomycetes</taxon>
        <taxon>Kriegeriales</taxon>
        <taxon>Camptobasidiaceae</taxon>
        <taxon>Glaciozyma</taxon>
    </lineage>
</organism>
<dbReference type="EC" id="3.4.11.5" evidence="8 10"/>
<dbReference type="GO" id="GO:0005737">
    <property type="term" value="C:cytoplasm"/>
    <property type="evidence" value="ECO:0007669"/>
    <property type="project" value="UniProtKB-SubCell"/>
</dbReference>
<evidence type="ECO:0000256" key="10">
    <source>
        <dbReference type="RuleBase" id="RU003421"/>
    </source>
</evidence>
<dbReference type="EMBL" id="MG973064">
    <property type="protein sequence ID" value="QBQ95367.1"/>
    <property type="molecule type" value="mRNA"/>
</dbReference>
<dbReference type="InterPro" id="IPR002410">
    <property type="entry name" value="Peptidase_S33"/>
</dbReference>
<evidence type="ECO:0000259" key="11">
    <source>
        <dbReference type="Pfam" id="PF00561"/>
    </source>
</evidence>
<feature type="active site" description="Nucleophile" evidence="9">
    <location>
        <position position="111"/>
    </location>
</feature>
<dbReference type="Pfam" id="PF00561">
    <property type="entry name" value="Abhydrolase_1"/>
    <property type="match status" value="1"/>
</dbReference>
<keyword evidence="6 8" id="KW-0645">Protease</keyword>
<feature type="active site" description="Proton donor" evidence="9">
    <location>
        <position position="297"/>
    </location>
</feature>
<proteinExistence type="evidence at transcript level"/>
<comment type="similarity">
    <text evidence="3 8 10">Belongs to the peptidase S33 family.</text>
</comment>
<evidence type="ECO:0000256" key="1">
    <source>
        <dbReference type="ARBA" id="ARBA00001585"/>
    </source>
</evidence>
<dbReference type="NCBIfam" id="TIGR01249">
    <property type="entry name" value="pro_imino_pep_1"/>
    <property type="match status" value="1"/>
</dbReference>
<dbReference type="PANTHER" id="PTHR43722:SF1">
    <property type="entry name" value="PROLINE IMINOPEPTIDASE"/>
    <property type="match status" value="1"/>
</dbReference>
<feature type="active site" evidence="9">
    <location>
        <position position="269"/>
    </location>
</feature>
<sequence>MTSLFAAIQPYKTHLLRVSPLHRLSIKEYGNPQGKPVVFLHGGPGGGASDSDARRFNPTTYRIVLFDQRGSGESTPASCLEDNTTQALVEDIEKIREFLQVGAAWHVFGGSWGSTLALAYAQAHPARVKSLTLRGIFTLRKKELDFFYQGPGSSFIFPEYWEEYLDPIPVAERGDMVKAYYERLTGSDEKVRAEAGRAWSRWEMATSRLHVDPDYISKADAPGFADAFARIESHYFVNGGFMPEGELLKPENIAKISHIPAVIVQGRYDMVCPITTAYELTKLWPEAKFVVIPDAGHSAIEAGTEKALVEATEEFAKLA</sequence>
<evidence type="ECO:0000256" key="7">
    <source>
        <dbReference type="ARBA" id="ARBA00022801"/>
    </source>
</evidence>
<evidence type="ECO:0000256" key="9">
    <source>
        <dbReference type="PIRSR" id="PIRSR006431-1"/>
    </source>
</evidence>
<keyword evidence="4 8" id="KW-0031">Aminopeptidase</keyword>
<dbReference type="PRINTS" id="PR00111">
    <property type="entry name" value="ABHYDROLASE"/>
</dbReference>
<evidence type="ECO:0000256" key="3">
    <source>
        <dbReference type="ARBA" id="ARBA00010088"/>
    </source>
</evidence>
<protein>
    <recommendedName>
        <fullName evidence="8 10">Proline iminopeptidase</fullName>
        <shortName evidence="8">PIP</shortName>
        <ecNumber evidence="8 10">3.4.11.5</ecNumber>
    </recommendedName>
    <alternativeName>
        <fullName evidence="8">Prolyl aminopeptidase</fullName>
    </alternativeName>
</protein>
<dbReference type="PRINTS" id="PR00793">
    <property type="entry name" value="PROAMNOPTASE"/>
</dbReference>
<dbReference type="InterPro" id="IPR029058">
    <property type="entry name" value="AB_hydrolase_fold"/>
</dbReference>
<evidence type="ECO:0000313" key="12">
    <source>
        <dbReference type="EMBL" id="QBQ95367.1"/>
    </source>
</evidence>
<dbReference type="PANTHER" id="PTHR43722">
    <property type="entry name" value="PROLINE IMINOPEPTIDASE"/>
    <property type="match status" value="1"/>
</dbReference>
<keyword evidence="7 8" id="KW-0378">Hydrolase</keyword>
<dbReference type="GO" id="GO:0004177">
    <property type="term" value="F:aminopeptidase activity"/>
    <property type="evidence" value="ECO:0007669"/>
    <property type="project" value="UniProtKB-UniRule"/>
</dbReference>
<comment type="subcellular location">
    <subcellularLocation>
        <location evidence="2 8">Cytoplasm</location>
    </subcellularLocation>
</comment>
<evidence type="ECO:0000256" key="6">
    <source>
        <dbReference type="ARBA" id="ARBA00022670"/>
    </source>
</evidence>